<reference evidence="3" key="1">
    <citation type="submission" date="2025-08" db="UniProtKB">
        <authorList>
            <consortium name="RefSeq"/>
        </authorList>
    </citation>
    <scope>IDENTIFICATION</scope>
    <source>
        <tissue evidence="3">Whole organism</tissue>
    </source>
</reference>
<sequence>MSLPEVKNPPLVQRLFCRTMPMEPMNYSNPVPPCPGQEPMDFKNPSPPTLEMQFSPSNVTKKKSDKISSPLQLFNIENRFSRMKIKVDSLVQGDNFHGFAKFMRANEHNMLSCWEEQNAVVDTPSTQIKVENDGCLDPHASHRCRRFLKGKKCQDKCTKLHRLPKEDGIKCLSEQYKQCHLGKKCIFVHENDSDTDSEPDSSSTLNLPPNNIAAPSCSSNPVKSEVGVKRKEVNDVELPCNKKIKQEKDCLPPSSLPEVAIKSEPAEVDIYKHEAIDYPVKQEEKISTDTADTSSLLQERVTNDLIISVPDGYQSVSEELLSQVSTIVLNK</sequence>
<dbReference type="KEGG" id="hazt:108678766"/>
<proteinExistence type="predicted"/>
<keyword evidence="2" id="KW-1185">Reference proteome</keyword>
<protein>
    <submittedName>
        <fullName evidence="3">Uncharacterized protein LOC108678766</fullName>
    </submittedName>
</protein>
<name>A0A8B7P9I6_HYAAZ</name>
<dbReference type="AlphaFoldDB" id="A0A8B7P9I6"/>
<gene>
    <name evidence="3" type="primary">LOC108678766</name>
</gene>
<evidence type="ECO:0000313" key="2">
    <source>
        <dbReference type="Proteomes" id="UP000694843"/>
    </source>
</evidence>
<dbReference type="GeneID" id="108678766"/>
<accession>A0A8B7P9I6</accession>
<dbReference type="RefSeq" id="XP_018022723.1">
    <property type="nucleotide sequence ID" value="XM_018167234.2"/>
</dbReference>
<evidence type="ECO:0000313" key="3">
    <source>
        <dbReference type="RefSeq" id="XP_018022723.1"/>
    </source>
</evidence>
<feature type="region of interest" description="Disordered" evidence="1">
    <location>
        <begin position="192"/>
        <end position="219"/>
    </location>
</feature>
<evidence type="ECO:0000256" key="1">
    <source>
        <dbReference type="SAM" id="MobiDB-lite"/>
    </source>
</evidence>
<organism evidence="2 3">
    <name type="scientific">Hyalella azteca</name>
    <name type="common">Amphipod</name>
    <dbReference type="NCBI Taxonomy" id="294128"/>
    <lineage>
        <taxon>Eukaryota</taxon>
        <taxon>Metazoa</taxon>
        <taxon>Ecdysozoa</taxon>
        <taxon>Arthropoda</taxon>
        <taxon>Crustacea</taxon>
        <taxon>Multicrustacea</taxon>
        <taxon>Malacostraca</taxon>
        <taxon>Eumalacostraca</taxon>
        <taxon>Peracarida</taxon>
        <taxon>Amphipoda</taxon>
        <taxon>Senticaudata</taxon>
        <taxon>Talitrida</taxon>
        <taxon>Talitroidea</taxon>
        <taxon>Hyalellidae</taxon>
        <taxon>Hyalella</taxon>
    </lineage>
</organism>
<dbReference type="Proteomes" id="UP000694843">
    <property type="component" value="Unplaced"/>
</dbReference>